<feature type="region of interest" description="Disordered" evidence="1">
    <location>
        <begin position="279"/>
        <end position="386"/>
    </location>
</feature>
<reference evidence="2 3" key="1">
    <citation type="journal article" date="2017" name="Mol. Biol. Evol.">
        <title>The 4-celled Tetrabaena socialis nuclear genome reveals the essential components for genetic control of cell number at the origin of multicellularity in the volvocine lineage.</title>
        <authorList>
            <person name="Featherston J."/>
            <person name="Arakaki Y."/>
            <person name="Hanschen E.R."/>
            <person name="Ferris P.J."/>
            <person name="Michod R.E."/>
            <person name="Olson B.J.S.C."/>
            <person name="Nozaki H."/>
            <person name="Durand P.M."/>
        </authorList>
    </citation>
    <scope>NUCLEOTIDE SEQUENCE [LARGE SCALE GENOMIC DNA]</scope>
    <source>
        <strain evidence="2 3">NIES-571</strain>
    </source>
</reference>
<dbReference type="OrthoDB" id="550970at2759"/>
<keyword evidence="3" id="KW-1185">Reference proteome</keyword>
<gene>
    <name evidence="2" type="ORF">TSOC_001424</name>
</gene>
<evidence type="ECO:0000256" key="1">
    <source>
        <dbReference type="SAM" id="MobiDB-lite"/>
    </source>
</evidence>
<proteinExistence type="predicted"/>
<dbReference type="Proteomes" id="UP000236333">
    <property type="component" value="Unassembled WGS sequence"/>
</dbReference>
<name>A0A2J8AGV0_9CHLO</name>
<evidence type="ECO:0000313" key="3">
    <source>
        <dbReference type="Proteomes" id="UP000236333"/>
    </source>
</evidence>
<feature type="region of interest" description="Disordered" evidence="1">
    <location>
        <begin position="144"/>
        <end position="179"/>
    </location>
</feature>
<protein>
    <submittedName>
        <fullName evidence="2">Uncharacterized protein</fullName>
    </submittedName>
</protein>
<sequence>MATMATAAAQFTQEHSASEFEEKACRFCGYSLPALWKPDAALNAAEEQRNLAPVMQIRYNGPNGTSREFKMRVRPGPEGLALFKAHLKEVLGIDIGPEFDVSFQCQMPYTGSTVTLSGLNAYGAATQCAAVLAATKCSAASTSAPSSKLHEQQLQPPHPSAALPAPLPSRTVRSGRRSCQTGYLAPLTTPRLVSGTDLEAHAASLARPAANSQRASSAGHPPPTRFRAAVTGFYAAPPLSNPESLFLELGLGPGATSPAAPLPGAVSATQQDDHLQLHAPQQQRDGAAAASSSISSVPPSLAASRRSSTEQHAPSSASCASEASMGPRSSVSSARSAASDRSSAAFSSRPQPSALSAVQLAESKQPDASRTAAAPRRLRLPEVARRTMDSLMRALRPEKKGR</sequence>
<dbReference type="EMBL" id="PGGS01000023">
    <property type="protein sequence ID" value="PNH11742.1"/>
    <property type="molecule type" value="Genomic_DNA"/>
</dbReference>
<organism evidence="2 3">
    <name type="scientific">Tetrabaena socialis</name>
    <dbReference type="NCBI Taxonomy" id="47790"/>
    <lineage>
        <taxon>Eukaryota</taxon>
        <taxon>Viridiplantae</taxon>
        <taxon>Chlorophyta</taxon>
        <taxon>core chlorophytes</taxon>
        <taxon>Chlorophyceae</taxon>
        <taxon>CS clade</taxon>
        <taxon>Chlamydomonadales</taxon>
        <taxon>Tetrabaenaceae</taxon>
        <taxon>Tetrabaena</taxon>
    </lineage>
</organism>
<feature type="compositionally biased region" description="Low complexity" evidence="1">
    <location>
        <begin position="313"/>
        <end position="349"/>
    </location>
</feature>
<dbReference type="AlphaFoldDB" id="A0A2J8AGV0"/>
<feature type="compositionally biased region" description="Low complexity" evidence="1">
    <location>
        <begin position="287"/>
        <end position="304"/>
    </location>
</feature>
<comment type="caution">
    <text evidence="2">The sequence shown here is derived from an EMBL/GenBank/DDBJ whole genome shotgun (WGS) entry which is preliminary data.</text>
</comment>
<feature type="region of interest" description="Disordered" evidence="1">
    <location>
        <begin position="204"/>
        <end position="224"/>
    </location>
</feature>
<accession>A0A2J8AGV0</accession>
<feature type="compositionally biased region" description="Low complexity" evidence="1">
    <location>
        <begin position="144"/>
        <end position="164"/>
    </location>
</feature>
<evidence type="ECO:0000313" key="2">
    <source>
        <dbReference type="EMBL" id="PNH11742.1"/>
    </source>
</evidence>